<organism evidence="1 2">
    <name type="scientific">Candidatus Marsarchaeota G2 archaeon ECH_B_SAG-M15</name>
    <dbReference type="NCBI Taxonomy" id="1978162"/>
    <lineage>
        <taxon>Archaea</taxon>
        <taxon>Candidatus Marsarchaeota</taxon>
        <taxon>Candidatus Marsarchaeota group 2</taxon>
    </lineage>
</organism>
<accession>A0A2R6B101</accession>
<evidence type="ECO:0000313" key="1">
    <source>
        <dbReference type="EMBL" id="PSN92285.1"/>
    </source>
</evidence>
<name>A0A2R6B101_9ARCH</name>
<proteinExistence type="predicted"/>
<dbReference type="SUPFAM" id="SSF52540">
    <property type="entry name" value="P-loop containing nucleoside triphosphate hydrolases"/>
    <property type="match status" value="1"/>
</dbReference>
<evidence type="ECO:0000313" key="2">
    <source>
        <dbReference type="Proteomes" id="UP000240490"/>
    </source>
</evidence>
<dbReference type="AlphaFoldDB" id="A0A2R6B101"/>
<dbReference type="Proteomes" id="UP000240490">
    <property type="component" value="Unassembled WGS sequence"/>
</dbReference>
<sequence length="448" mass="51388">MSSLTKVKHSKWGFGIVKASRLSGYELLVQFENGLEFWLKRNELEFFERTPKKVSEKPKEEGVLLQVERRVLEALRIGIVPVDYVQNFTLGREKELSALREWLDSEQNVVFIEGEYGSGKTHTCHYLEQIALLNDFGVCFVTLDPNVSPLYSPKKVFTSCMLSFKVILGKELRSFRDFLDFLSRKEIVTGNPYFDFVLNRLKNDPDSLEYTADWLIGLDVDPSFLGEAPRHSDYSTAANIYCNLFSTVAYTLKSLKKKGLLIIFDEAENVRGGFLSSSQQGKSDNFLNGLIRVAEKDGELLTERVRYEDGCYRGVKTHLPYSAREREIRYRCSDSYHLKLAFAFTPSIGDYYLKGRSLPLSPLCNPYLGRVRHIKLNPLERENFKAIAQRVLSIYEKVYGTQQTDGNEVFEKLEGKLISLNTRMFIKGVIEILDYARLNPNKGVSELD</sequence>
<reference evidence="1 2" key="1">
    <citation type="submission" date="2017-04" db="EMBL/GenBank/DDBJ databases">
        <title>Novel microbial lineages endemic to geothermal iron-oxide mats fill important gaps in the evolutionary history of Archaea.</title>
        <authorList>
            <person name="Jay Z.J."/>
            <person name="Beam J.P."/>
            <person name="Dlakic M."/>
            <person name="Rusch D.B."/>
            <person name="Kozubal M.A."/>
            <person name="Inskeep W.P."/>
        </authorList>
    </citation>
    <scope>NUCLEOTIDE SEQUENCE [LARGE SCALE GENOMIC DNA]</scope>
    <source>
        <strain evidence="1">ECH_B_SAG-M15</strain>
    </source>
</reference>
<dbReference type="EMBL" id="NEXJ01000026">
    <property type="protein sequence ID" value="PSN92285.1"/>
    <property type="molecule type" value="Genomic_DNA"/>
</dbReference>
<dbReference type="InterPro" id="IPR021228">
    <property type="entry name" value="BrxD"/>
</dbReference>
<dbReference type="InterPro" id="IPR027417">
    <property type="entry name" value="P-loop_NTPase"/>
</dbReference>
<dbReference type="Pfam" id="PF10923">
    <property type="entry name" value="BrxC_BrxD"/>
    <property type="match status" value="1"/>
</dbReference>
<dbReference type="Gene3D" id="3.40.50.300">
    <property type="entry name" value="P-loop containing nucleotide triphosphate hydrolases"/>
    <property type="match status" value="1"/>
</dbReference>
<comment type="caution">
    <text evidence="1">The sequence shown here is derived from an EMBL/GenBank/DDBJ whole genome shotgun (WGS) entry which is preliminary data.</text>
</comment>
<protein>
    <submittedName>
        <fullName evidence="1">Uncharacterized protein</fullName>
    </submittedName>
</protein>
<gene>
    <name evidence="1" type="ORF">B9Q08_01560</name>
</gene>